<organism evidence="3 4">
    <name type="scientific">Massilia norwichensis</name>
    <dbReference type="NCBI Taxonomy" id="1442366"/>
    <lineage>
        <taxon>Bacteria</taxon>
        <taxon>Pseudomonadati</taxon>
        <taxon>Pseudomonadota</taxon>
        <taxon>Betaproteobacteria</taxon>
        <taxon>Burkholderiales</taxon>
        <taxon>Oxalobacteraceae</taxon>
        <taxon>Telluria group</taxon>
        <taxon>Massilia</taxon>
    </lineage>
</organism>
<feature type="region of interest" description="Disordered" evidence="1">
    <location>
        <begin position="1"/>
        <end position="32"/>
    </location>
</feature>
<sequence length="744" mass="80549">MPEPTEIDERGAAHEPPPDSPQTARQRRAPSHAGQITRFTFLRRTLLLNFYPVLTVAAGNVILLGVPQAREALGAFRNFAETRESLWANPGYWIFIAALAYWSLTAWYCARLLVAKRFAVDNIGRCEHHRFAAAVNTWLPRALGLLSCVPITVWFALPGAPPGAWLAPALYTGGFVLLVVLRRRLLNRWLRRQALASQPWARTRRTPRVSVVAVLLMFGVSALVLAAVCFGQEAAARALGAPALLLFAFGSWTVFGSIVLVYLPKSAGWPSLALLPLFAVLLASISNENHLVAQNGGPPLHLRRPGLAEDFRAWQAARGAHGAEPVYLVAAAGGASRAAFWSGTLLLELERQARSQGRRFAPNIYAMSGVSGGSLGLAAFAGSLAVGGADYGATANQVAAFLGQDYLAPLVGYLLYPDLLARFSPIPCPRCDRSLALEGAWQRDWAQRFPDSPARDWFARPLLAPGPQSAALPRLLLNATSASEGRRVVQSSLAFVPPQAYDLFAAGPGEPALDTSRLTLAQAVHNSARFPYISPAALVRRTDGQAWNYLVDGGYFENSGAATLNAMISEILKLGVVKPEQLVVLVIENEPASQSQWICPTRAQMIDAVAGPAPRPLSVGLRMPWQPPRRPGDRAVPPVPELSLPFFALYQTRNARAQAAEEETTRLLGGCGGGRVIELRYPWTAEGRQPPLSWFLNGGTTRAMAGMLQRRESEAAEVDAFLVNWQRIRRTVLAAPGPAPLPAD</sequence>
<keyword evidence="2" id="KW-1133">Transmembrane helix</keyword>
<dbReference type="InterPro" id="IPR016035">
    <property type="entry name" value="Acyl_Trfase/lysoPLipase"/>
</dbReference>
<protein>
    <recommendedName>
        <fullName evidence="5">PNPLA domain-containing protein</fullName>
    </recommendedName>
</protein>
<feature type="transmembrane region" description="Helical" evidence="2">
    <location>
        <begin position="209"/>
        <end position="228"/>
    </location>
</feature>
<evidence type="ECO:0000256" key="2">
    <source>
        <dbReference type="SAM" id="Phobius"/>
    </source>
</evidence>
<evidence type="ECO:0000313" key="4">
    <source>
        <dbReference type="Proteomes" id="UP001205560"/>
    </source>
</evidence>
<comment type="caution">
    <text evidence="3">The sequence shown here is derived from an EMBL/GenBank/DDBJ whole genome shotgun (WGS) entry which is preliminary data.</text>
</comment>
<dbReference type="EMBL" id="JANUGX010000010">
    <property type="protein sequence ID" value="MCS0589638.1"/>
    <property type="molecule type" value="Genomic_DNA"/>
</dbReference>
<evidence type="ECO:0000256" key="1">
    <source>
        <dbReference type="SAM" id="MobiDB-lite"/>
    </source>
</evidence>
<feature type="compositionally biased region" description="Basic and acidic residues" evidence="1">
    <location>
        <begin position="7"/>
        <end position="17"/>
    </location>
</feature>
<gene>
    <name evidence="3" type="ORF">NX782_10520</name>
</gene>
<feature type="transmembrane region" description="Helical" evidence="2">
    <location>
        <begin position="240"/>
        <end position="262"/>
    </location>
</feature>
<accession>A0ABT2A626</accession>
<evidence type="ECO:0000313" key="3">
    <source>
        <dbReference type="EMBL" id="MCS0589638.1"/>
    </source>
</evidence>
<dbReference type="RefSeq" id="WP_258845398.1">
    <property type="nucleotide sequence ID" value="NZ_JANUGX010000010.1"/>
</dbReference>
<keyword evidence="2" id="KW-0812">Transmembrane</keyword>
<dbReference type="SUPFAM" id="SSF52151">
    <property type="entry name" value="FabD/lysophospholipase-like"/>
    <property type="match status" value="1"/>
</dbReference>
<evidence type="ECO:0008006" key="5">
    <source>
        <dbReference type="Google" id="ProtNLM"/>
    </source>
</evidence>
<feature type="transmembrane region" description="Helical" evidence="2">
    <location>
        <begin position="46"/>
        <end position="66"/>
    </location>
</feature>
<reference evidence="3 4" key="1">
    <citation type="submission" date="2022-08" db="EMBL/GenBank/DDBJ databases">
        <title>Reclassification of Massilia species as members of the genera Telluria, Duganella, Pseudoduganella, Mokoshia gen. nov. and Zemynaea gen. nov. using orthogonal and non-orthogonal genome-based approaches.</title>
        <authorList>
            <person name="Bowman J.P."/>
        </authorList>
    </citation>
    <scope>NUCLEOTIDE SEQUENCE [LARGE SCALE GENOMIC DNA]</scope>
    <source>
        <strain evidence="3 4">LMG 28164</strain>
    </source>
</reference>
<keyword evidence="4" id="KW-1185">Reference proteome</keyword>
<feature type="transmembrane region" description="Helical" evidence="2">
    <location>
        <begin position="163"/>
        <end position="181"/>
    </location>
</feature>
<name>A0ABT2A626_9BURK</name>
<feature type="transmembrane region" description="Helical" evidence="2">
    <location>
        <begin position="131"/>
        <end position="157"/>
    </location>
</feature>
<feature type="transmembrane region" description="Helical" evidence="2">
    <location>
        <begin position="92"/>
        <end position="110"/>
    </location>
</feature>
<proteinExistence type="predicted"/>
<dbReference type="Proteomes" id="UP001205560">
    <property type="component" value="Unassembled WGS sequence"/>
</dbReference>
<keyword evidence="2" id="KW-0472">Membrane</keyword>